<dbReference type="GO" id="GO:0044780">
    <property type="term" value="P:bacterial-type flagellum assembly"/>
    <property type="evidence" value="ECO:0007669"/>
    <property type="project" value="InterPro"/>
</dbReference>
<evidence type="ECO:0000313" key="4">
    <source>
        <dbReference type="EMBL" id="QLI80413.1"/>
    </source>
</evidence>
<evidence type="ECO:0000256" key="3">
    <source>
        <dbReference type="ARBA" id="ARBA00022795"/>
    </source>
</evidence>
<keyword evidence="3" id="KW-1005">Bacterial flagellum biogenesis</keyword>
<dbReference type="Proteomes" id="UP000510822">
    <property type="component" value="Chromosome"/>
</dbReference>
<proteinExistence type="inferred from homology"/>
<organism evidence="4 5">
    <name type="scientific">Chitinibacter fontanus</name>
    <dbReference type="NCBI Taxonomy" id="1737446"/>
    <lineage>
        <taxon>Bacteria</taxon>
        <taxon>Pseudomonadati</taxon>
        <taxon>Pseudomonadota</taxon>
        <taxon>Betaproteobacteria</taxon>
        <taxon>Neisseriales</taxon>
        <taxon>Chitinibacteraceae</taxon>
        <taxon>Chitinibacter</taxon>
    </lineage>
</organism>
<gene>
    <name evidence="4" type="ORF">HZU75_02035</name>
</gene>
<dbReference type="RefSeq" id="WP_180307553.1">
    <property type="nucleotide sequence ID" value="NZ_CP058952.1"/>
</dbReference>
<keyword evidence="4" id="KW-0969">Cilium</keyword>
<accession>A0A7D5V918</accession>
<dbReference type="InterPro" id="IPR036679">
    <property type="entry name" value="FlgN-like_sf"/>
</dbReference>
<dbReference type="Gene3D" id="1.20.58.300">
    <property type="entry name" value="FlgN-like"/>
    <property type="match status" value="1"/>
</dbReference>
<evidence type="ECO:0000313" key="5">
    <source>
        <dbReference type="Proteomes" id="UP000510822"/>
    </source>
</evidence>
<comment type="similarity">
    <text evidence="2">Belongs to the FlgN family.</text>
</comment>
<dbReference type="Pfam" id="PF05130">
    <property type="entry name" value="FlgN"/>
    <property type="match status" value="1"/>
</dbReference>
<dbReference type="SUPFAM" id="SSF140566">
    <property type="entry name" value="FlgN-like"/>
    <property type="match status" value="1"/>
</dbReference>
<dbReference type="InterPro" id="IPR007809">
    <property type="entry name" value="FlgN-like"/>
</dbReference>
<keyword evidence="5" id="KW-1185">Reference proteome</keyword>
<evidence type="ECO:0000256" key="1">
    <source>
        <dbReference type="ARBA" id="ARBA00002397"/>
    </source>
</evidence>
<name>A0A7D5V918_9NEIS</name>
<keyword evidence="4" id="KW-0282">Flagellum</keyword>
<protein>
    <submittedName>
        <fullName evidence="4">Flagellar protein FlgN</fullName>
    </submittedName>
</protein>
<dbReference type="KEGG" id="cfon:HZU75_02035"/>
<comment type="function">
    <text evidence="1">Required for the efficient initiation of filament assembly.</text>
</comment>
<dbReference type="AlphaFoldDB" id="A0A7D5V918"/>
<sequence length="151" mass="16689">MGHHVTLENLIAAELEEVQRLLALLSQEQDALIDRQFDRVSQLIDAKSAALQQLELASTQRAQYCAAQALQSVDAIEAALGPAVQIWFDLLQNAKLAETMNRTNGQLIKTHEEVNQYLMSTLAAQRNPNVGYSADGKLSQLTSISRPFDRA</sequence>
<keyword evidence="4" id="KW-0966">Cell projection</keyword>
<reference evidence="4 5" key="1">
    <citation type="journal article" date="2016" name="Int. J. Syst. Evol. Microbiol.">
        <title>Chitinibacter fontanus sp. nov., isolated from a spring.</title>
        <authorList>
            <person name="Sheu S.Y."/>
            <person name="Li Y.S."/>
            <person name="Young C.C."/>
            <person name="Chen W.M."/>
        </authorList>
    </citation>
    <scope>NUCLEOTIDE SEQUENCE [LARGE SCALE GENOMIC DNA]</scope>
    <source>
        <strain evidence="4 5">STM-7</strain>
    </source>
</reference>
<dbReference type="EMBL" id="CP058952">
    <property type="protein sequence ID" value="QLI80413.1"/>
    <property type="molecule type" value="Genomic_DNA"/>
</dbReference>
<evidence type="ECO:0000256" key="2">
    <source>
        <dbReference type="ARBA" id="ARBA00007703"/>
    </source>
</evidence>